<accession>A0ABP0PBU1</accession>
<dbReference type="EMBL" id="CAXAMN010022895">
    <property type="protein sequence ID" value="CAK9073511.1"/>
    <property type="molecule type" value="Genomic_DNA"/>
</dbReference>
<feature type="chain" id="PRO_5047047285" evidence="1">
    <location>
        <begin position="31"/>
        <end position="158"/>
    </location>
</feature>
<dbReference type="Proteomes" id="UP001642484">
    <property type="component" value="Unassembled WGS sequence"/>
</dbReference>
<keyword evidence="1" id="KW-0732">Signal</keyword>
<gene>
    <name evidence="2" type="ORF">CCMP2556_LOCUS36203</name>
</gene>
<proteinExistence type="predicted"/>
<sequence>MEFWYEKLKTCMSWMVNLLLTALIVLDVLDEVQEHVTAETREQISAIQAKGAKMAFMVLPDAVQRTYTEVAITELAAFVHWRKSQVALQEKGEIPPATEFEGGWDLLNIEEKSEWLPENPQAFLAADAQWVALLAEHPLREPGEDPYQSKEKPARVLP</sequence>
<reference evidence="2 3" key="1">
    <citation type="submission" date="2024-02" db="EMBL/GenBank/DDBJ databases">
        <authorList>
            <person name="Chen Y."/>
            <person name="Shah S."/>
            <person name="Dougan E. K."/>
            <person name="Thang M."/>
            <person name="Chan C."/>
        </authorList>
    </citation>
    <scope>NUCLEOTIDE SEQUENCE [LARGE SCALE GENOMIC DNA]</scope>
</reference>
<protein>
    <submittedName>
        <fullName evidence="2">Uncharacterized protein</fullName>
    </submittedName>
</protein>
<organism evidence="2 3">
    <name type="scientific">Durusdinium trenchii</name>
    <dbReference type="NCBI Taxonomy" id="1381693"/>
    <lineage>
        <taxon>Eukaryota</taxon>
        <taxon>Sar</taxon>
        <taxon>Alveolata</taxon>
        <taxon>Dinophyceae</taxon>
        <taxon>Suessiales</taxon>
        <taxon>Symbiodiniaceae</taxon>
        <taxon>Durusdinium</taxon>
    </lineage>
</organism>
<evidence type="ECO:0000313" key="2">
    <source>
        <dbReference type="EMBL" id="CAK9073511.1"/>
    </source>
</evidence>
<comment type="caution">
    <text evidence="2">The sequence shown here is derived from an EMBL/GenBank/DDBJ whole genome shotgun (WGS) entry which is preliminary data.</text>
</comment>
<evidence type="ECO:0000256" key="1">
    <source>
        <dbReference type="SAM" id="SignalP"/>
    </source>
</evidence>
<evidence type="ECO:0000313" key="3">
    <source>
        <dbReference type="Proteomes" id="UP001642484"/>
    </source>
</evidence>
<name>A0ABP0PBU1_9DINO</name>
<feature type="signal peptide" evidence="1">
    <location>
        <begin position="1"/>
        <end position="30"/>
    </location>
</feature>
<keyword evidence="3" id="KW-1185">Reference proteome</keyword>